<dbReference type="InterPro" id="IPR002524">
    <property type="entry name" value="Cation_efflux"/>
</dbReference>
<dbReference type="NCBIfam" id="TIGR01297">
    <property type="entry name" value="CDF"/>
    <property type="match status" value="1"/>
</dbReference>
<dbReference type="OMA" id="FHLMEQG"/>
<evidence type="ECO:0000256" key="6">
    <source>
        <dbReference type="ARBA" id="ARBA00022989"/>
    </source>
</evidence>
<dbReference type="Proteomes" id="UP000001292">
    <property type="component" value="Unassembled WGS sequence"/>
</dbReference>
<reference evidence="13 14" key="1">
    <citation type="journal article" date="2007" name="Nature">
        <title>Evolution of genes and genomes on the Drosophila phylogeny.</title>
        <authorList>
            <consortium name="Drosophila 12 Genomes Consortium"/>
            <person name="Clark A.G."/>
            <person name="Eisen M.B."/>
            <person name="Smith D.R."/>
            <person name="Bergman C.M."/>
            <person name="Oliver B."/>
            <person name="Markow T.A."/>
            <person name="Kaufman T.C."/>
            <person name="Kellis M."/>
            <person name="Gelbart W."/>
            <person name="Iyer V.N."/>
            <person name="Pollard D.A."/>
            <person name="Sackton T.B."/>
            <person name="Larracuente A.M."/>
            <person name="Singh N.D."/>
            <person name="Abad J.P."/>
            <person name="Abt D.N."/>
            <person name="Adryan B."/>
            <person name="Aguade M."/>
            <person name="Akashi H."/>
            <person name="Anderson W.W."/>
            <person name="Aquadro C.F."/>
            <person name="Ardell D.H."/>
            <person name="Arguello R."/>
            <person name="Artieri C.G."/>
            <person name="Barbash D.A."/>
            <person name="Barker D."/>
            <person name="Barsanti P."/>
            <person name="Batterham P."/>
            <person name="Batzoglou S."/>
            <person name="Begun D."/>
            <person name="Bhutkar A."/>
            <person name="Blanco E."/>
            <person name="Bosak S.A."/>
            <person name="Bradley R.K."/>
            <person name="Brand A.D."/>
            <person name="Brent M.R."/>
            <person name="Brooks A.N."/>
            <person name="Brown R.H."/>
            <person name="Butlin R.K."/>
            <person name="Caggese C."/>
            <person name="Calvi B.R."/>
            <person name="Bernardo de Carvalho A."/>
            <person name="Caspi A."/>
            <person name="Castrezana S."/>
            <person name="Celniker S.E."/>
            <person name="Chang J.L."/>
            <person name="Chapple C."/>
            <person name="Chatterji S."/>
            <person name="Chinwalla A."/>
            <person name="Civetta A."/>
            <person name="Clifton S.W."/>
            <person name="Comeron J.M."/>
            <person name="Costello J.C."/>
            <person name="Coyne J.A."/>
            <person name="Daub J."/>
            <person name="David R.G."/>
            <person name="Delcher A.L."/>
            <person name="Delehaunty K."/>
            <person name="Do C.B."/>
            <person name="Ebling H."/>
            <person name="Edwards K."/>
            <person name="Eickbush T."/>
            <person name="Evans J.D."/>
            <person name="Filipski A."/>
            <person name="Findeiss S."/>
            <person name="Freyhult E."/>
            <person name="Fulton L."/>
            <person name="Fulton R."/>
            <person name="Garcia A.C."/>
            <person name="Gardiner A."/>
            <person name="Garfield D.A."/>
            <person name="Garvin B.E."/>
            <person name="Gibson G."/>
            <person name="Gilbert D."/>
            <person name="Gnerre S."/>
            <person name="Godfrey J."/>
            <person name="Good R."/>
            <person name="Gotea V."/>
            <person name="Gravely B."/>
            <person name="Greenberg A.J."/>
            <person name="Griffiths-Jones S."/>
            <person name="Gross S."/>
            <person name="Guigo R."/>
            <person name="Gustafson E.A."/>
            <person name="Haerty W."/>
            <person name="Hahn M.W."/>
            <person name="Halligan D.L."/>
            <person name="Halpern A.L."/>
            <person name="Halter G.M."/>
            <person name="Han M.V."/>
            <person name="Heger A."/>
            <person name="Hillier L."/>
            <person name="Hinrichs A.S."/>
            <person name="Holmes I."/>
            <person name="Hoskins R.A."/>
            <person name="Hubisz M.J."/>
            <person name="Hultmark D."/>
            <person name="Huntley M.A."/>
            <person name="Jaffe D.B."/>
            <person name="Jagadeeshan S."/>
            <person name="Jeck W.R."/>
            <person name="Johnson J."/>
            <person name="Jones C.D."/>
            <person name="Jordan W.C."/>
            <person name="Karpen G.H."/>
            <person name="Kataoka E."/>
            <person name="Keightley P.D."/>
            <person name="Kheradpour P."/>
            <person name="Kirkness E.F."/>
            <person name="Koerich L.B."/>
            <person name="Kristiansen K."/>
            <person name="Kudrna D."/>
            <person name="Kulathinal R.J."/>
            <person name="Kumar S."/>
            <person name="Kwok R."/>
            <person name="Lander E."/>
            <person name="Langley C.H."/>
            <person name="Lapoint R."/>
            <person name="Lazzaro B.P."/>
            <person name="Lee S.J."/>
            <person name="Levesque L."/>
            <person name="Li R."/>
            <person name="Lin C.F."/>
            <person name="Lin M.F."/>
            <person name="Lindblad-Toh K."/>
            <person name="Llopart A."/>
            <person name="Long M."/>
            <person name="Low L."/>
            <person name="Lozovsky E."/>
            <person name="Lu J."/>
            <person name="Luo M."/>
            <person name="Machado C.A."/>
            <person name="Makalowski W."/>
            <person name="Marzo M."/>
            <person name="Matsuda M."/>
            <person name="Matzkin L."/>
            <person name="McAllister B."/>
            <person name="McBride C.S."/>
            <person name="McKernan B."/>
            <person name="McKernan K."/>
            <person name="Mendez-Lago M."/>
            <person name="Minx P."/>
            <person name="Mollenhauer M.U."/>
            <person name="Montooth K."/>
            <person name="Mount S.M."/>
            <person name="Mu X."/>
            <person name="Myers E."/>
            <person name="Negre B."/>
            <person name="Newfeld S."/>
            <person name="Nielsen R."/>
            <person name="Noor M.A."/>
            <person name="O'Grady P."/>
            <person name="Pachter L."/>
            <person name="Papaceit M."/>
            <person name="Parisi M.J."/>
            <person name="Parisi M."/>
            <person name="Parts L."/>
            <person name="Pedersen J.S."/>
            <person name="Pesole G."/>
            <person name="Phillippy A.M."/>
            <person name="Ponting C.P."/>
            <person name="Pop M."/>
            <person name="Porcelli D."/>
            <person name="Powell J.R."/>
            <person name="Prohaska S."/>
            <person name="Pruitt K."/>
            <person name="Puig M."/>
            <person name="Quesneville H."/>
            <person name="Ram K.R."/>
            <person name="Rand D."/>
            <person name="Rasmussen M.D."/>
            <person name="Reed L.K."/>
            <person name="Reenan R."/>
            <person name="Reily A."/>
            <person name="Remington K.A."/>
            <person name="Rieger T.T."/>
            <person name="Ritchie M.G."/>
            <person name="Robin C."/>
            <person name="Rogers Y.H."/>
            <person name="Rohde C."/>
            <person name="Rozas J."/>
            <person name="Rubenfield M.J."/>
            <person name="Ruiz A."/>
            <person name="Russo S."/>
            <person name="Salzberg S.L."/>
            <person name="Sanchez-Gracia A."/>
            <person name="Saranga D.J."/>
            <person name="Sato H."/>
            <person name="Schaeffer S.W."/>
            <person name="Schatz M.C."/>
            <person name="Schlenke T."/>
            <person name="Schwartz R."/>
            <person name="Segarra C."/>
            <person name="Singh R.S."/>
            <person name="Sirot L."/>
            <person name="Sirota M."/>
            <person name="Sisneros N.B."/>
            <person name="Smith C.D."/>
            <person name="Smith T.F."/>
            <person name="Spieth J."/>
            <person name="Stage D.E."/>
            <person name="Stark A."/>
            <person name="Stephan W."/>
            <person name="Strausberg R.L."/>
            <person name="Strempel S."/>
            <person name="Sturgill D."/>
            <person name="Sutton G."/>
            <person name="Sutton G.G."/>
            <person name="Tao W."/>
            <person name="Teichmann S."/>
            <person name="Tobari Y.N."/>
            <person name="Tomimura Y."/>
            <person name="Tsolas J.M."/>
            <person name="Valente V.L."/>
            <person name="Venter E."/>
            <person name="Venter J.C."/>
            <person name="Vicario S."/>
            <person name="Vieira F.G."/>
            <person name="Vilella A.J."/>
            <person name="Villasante A."/>
            <person name="Walenz B."/>
            <person name="Wang J."/>
            <person name="Wasserman M."/>
            <person name="Watts T."/>
            <person name="Wilson D."/>
            <person name="Wilson R.K."/>
            <person name="Wing R.A."/>
            <person name="Wolfner M.F."/>
            <person name="Wong A."/>
            <person name="Wong G.K."/>
            <person name="Wu C.I."/>
            <person name="Wu G."/>
            <person name="Yamamoto D."/>
            <person name="Yang H.P."/>
            <person name="Yang S.P."/>
            <person name="Yorke J.A."/>
            <person name="Yoshida K."/>
            <person name="Zdobnov E."/>
            <person name="Zhang P."/>
            <person name="Zhang Y."/>
            <person name="Zimin A.V."/>
            <person name="Baldwin J."/>
            <person name="Abdouelleil A."/>
            <person name="Abdulkadir J."/>
            <person name="Abebe A."/>
            <person name="Abera B."/>
            <person name="Abreu J."/>
            <person name="Acer S.C."/>
            <person name="Aftuck L."/>
            <person name="Alexander A."/>
            <person name="An P."/>
            <person name="Anderson E."/>
            <person name="Anderson S."/>
            <person name="Arachi H."/>
            <person name="Azer M."/>
            <person name="Bachantsang P."/>
            <person name="Barry A."/>
            <person name="Bayul T."/>
            <person name="Berlin A."/>
            <person name="Bessette D."/>
            <person name="Bloom T."/>
            <person name="Blye J."/>
            <person name="Boguslavskiy L."/>
            <person name="Bonnet C."/>
            <person name="Boukhgalter B."/>
            <person name="Bourzgui I."/>
            <person name="Brown A."/>
            <person name="Cahill P."/>
            <person name="Channer S."/>
            <person name="Cheshatsang Y."/>
            <person name="Chuda L."/>
            <person name="Citroen M."/>
            <person name="Collymore A."/>
            <person name="Cooke P."/>
            <person name="Costello M."/>
            <person name="D'Aco K."/>
            <person name="Daza R."/>
            <person name="De Haan G."/>
            <person name="DeGray S."/>
            <person name="DeMaso C."/>
            <person name="Dhargay N."/>
            <person name="Dooley K."/>
            <person name="Dooley E."/>
            <person name="Doricent M."/>
            <person name="Dorje P."/>
            <person name="Dorjee K."/>
            <person name="Dupes A."/>
            <person name="Elong R."/>
            <person name="Falk J."/>
            <person name="Farina A."/>
            <person name="Faro S."/>
            <person name="Ferguson D."/>
            <person name="Fisher S."/>
            <person name="Foley C.D."/>
            <person name="Franke A."/>
            <person name="Friedrich D."/>
            <person name="Gadbois L."/>
            <person name="Gearin G."/>
            <person name="Gearin C.R."/>
            <person name="Giannoukos G."/>
            <person name="Goode T."/>
            <person name="Graham J."/>
            <person name="Grandbois E."/>
            <person name="Grewal S."/>
            <person name="Gyaltsen K."/>
            <person name="Hafez N."/>
            <person name="Hagos B."/>
            <person name="Hall J."/>
            <person name="Henson C."/>
            <person name="Hollinger A."/>
            <person name="Honan T."/>
            <person name="Huard M.D."/>
            <person name="Hughes L."/>
            <person name="Hurhula B."/>
            <person name="Husby M.E."/>
            <person name="Kamat A."/>
            <person name="Kanga B."/>
            <person name="Kashin S."/>
            <person name="Khazanovich D."/>
            <person name="Kisner P."/>
            <person name="Lance K."/>
            <person name="Lara M."/>
            <person name="Lee W."/>
            <person name="Lennon N."/>
            <person name="Letendre F."/>
            <person name="LeVine R."/>
            <person name="Lipovsky A."/>
            <person name="Liu X."/>
            <person name="Liu J."/>
            <person name="Liu S."/>
            <person name="Lokyitsang T."/>
            <person name="Lokyitsang Y."/>
            <person name="Lubonja R."/>
            <person name="Lui A."/>
            <person name="MacDonald P."/>
            <person name="Magnisalis V."/>
            <person name="Maru K."/>
            <person name="Matthews C."/>
            <person name="McCusker W."/>
            <person name="McDonough S."/>
            <person name="Mehta T."/>
            <person name="Meldrim J."/>
            <person name="Meneus L."/>
            <person name="Mihai O."/>
            <person name="Mihalev A."/>
            <person name="Mihova T."/>
            <person name="Mittelman R."/>
            <person name="Mlenga V."/>
            <person name="Montmayeur A."/>
            <person name="Mulrain L."/>
            <person name="Navidi A."/>
            <person name="Naylor J."/>
            <person name="Negash T."/>
            <person name="Nguyen T."/>
            <person name="Nguyen N."/>
            <person name="Nicol R."/>
            <person name="Norbu C."/>
            <person name="Norbu N."/>
            <person name="Novod N."/>
            <person name="O'Neill B."/>
            <person name="Osman S."/>
            <person name="Markiewicz E."/>
            <person name="Oyono O.L."/>
            <person name="Patti C."/>
            <person name="Phunkhang P."/>
            <person name="Pierre F."/>
            <person name="Priest M."/>
            <person name="Raghuraman S."/>
            <person name="Rege F."/>
            <person name="Reyes R."/>
            <person name="Rise C."/>
            <person name="Rogov P."/>
            <person name="Ross K."/>
            <person name="Ryan E."/>
            <person name="Settipalli S."/>
            <person name="Shea T."/>
            <person name="Sherpa N."/>
            <person name="Shi L."/>
            <person name="Shih D."/>
            <person name="Sparrow T."/>
            <person name="Spaulding J."/>
            <person name="Stalker J."/>
            <person name="Stange-Thomann N."/>
            <person name="Stavropoulos S."/>
            <person name="Stone C."/>
            <person name="Strader C."/>
            <person name="Tesfaye S."/>
            <person name="Thomson T."/>
            <person name="Thoulutsang Y."/>
            <person name="Thoulutsang D."/>
            <person name="Topham K."/>
            <person name="Topping I."/>
            <person name="Tsamla T."/>
            <person name="Vassiliev H."/>
            <person name="Vo A."/>
            <person name="Wangchuk T."/>
            <person name="Wangdi T."/>
            <person name="Weiand M."/>
            <person name="Wilkinson J."/>
            <person name="Wilson A."/>
            <person name="Yadav S."/>
            <person name="Young G."/>
            <person name="Yu Q."/>
            <person name="Zembek L."/>
            <person name="Zhong D."/>
            <person name="Zimmer A."/>
            <person name="Zwirko Z."/>
            <person name="Jaffe D.B."/>
            <person name="Alvarez P."/>
            <person name="Brockman W."/>
            <person name="Butler J."/>
            <person name="Chin C."/>
            <person name="Gnerre S."/>
            <person name="Grabherr M."/>
            <person name="Kleber M."/>
            <person name="Mauceli E."/>
            <person name="MacCallum I."/>
        </authorList>
    </citation>
    <scope>NUCLEOTIDE SEQUENCE [LARGE SCALE GENOMIC DNA]</scope>
    <source>
        <strain evidence="14">Rob3c / Tucson 14021-0248.25</strain>
    </source>
</reference>
<evidence type="ECO:0000256" key="5">
    <source>
        <dbReference type="ARBA" id="ARBA00022906"/>
    </source>
</evidence>
<dbReference type="GO" id="GO:0016324">
    <property type="term" value="C:apical plasma membrane"/>
    <property type="evidence" value="ECO:0007669"/>
    <property type="project" value="EnsemblMetazoa"/>
</dbReference>
<keyword evidence="4 10" id="KW-0812">Transmembrane</keyword>
<evidence type="ECO:0000313" key="14">
    <source>
        <dbReference type="Proteomes" id="UP000001292"/>
    </source>
</evidence>
<keyword evidence="3" id="KW-0813">Transport</keyword>
<evidence type="ECO:0000256" key="8">
    <source>
        <dbReference type="ARBA" id="ARBA00023136"/>
    </source>
</evidence>
<feature type="transmembrane region" description="Helical" evidence="10">
    <location>
        <begin position="455"/>
        <end position="476"/>
    </location>
</feature>
<feature type="region of interest" description="Disordered" evidence="9">
    <location>
        <begin position="1"/>
        <end position="52"/>
    </location>
</feature>
<evidence type="ECO:0000313" key="13">
    <source>
        <dbReference type="EMBL" id="EDW51809.1"/>
    </source>
</evidence>
<keyword evidence="14" id="KW-1185">Reference proteome</keyword>
<dbReference type="PANTHER" id="PTHR11562:SF17">
    <property type="entry name" value="RE54080P-RELATED"/>
    <property type="match status" value="1"/>
</dbReference>
<evidence type="ECO:0000256" key="1">
    <source>
        <dbReference type="ARBA" id="ARBA00004141"/>
    </source>
</evidence>
<dbReference type="GO" id="GO:0022883">
    <property type="term" value="F:zinc efflux transmembrane transporter activity"/>
    <property type="evidence" value="ECO:0007669"/>
    <property type="project" value="EnsemblMetazoa"/>
</dbReference>
<keyword evidence="6 10" id="KW-1133">Transmembrane helix</keyword>
<dbReference type="HOGENOM" id="CLU_013430_0_1_1"/>
<dbReference type="Pfam" id="PF01545">
    <property type="entry name" value="Cation_efflux"/>
    <property type="match status" value="1"/>
</dbReference>
<proteinExistence type="inferred from homology"/>
<dbReference type="STRING" id="7238.B4HXM9"/>
<dbReference type="PhylomeDB" id="B4HXM9"/>
<feature type="compositionally biased region" description="Low complexity" evidence="9">
    <location>
        <begin position="33"/>
        <end position="48"/>
    </location>
</feature>
<evidence type="ECO:0000256" key="7">
    <source>
        <dbReference type="ARBA" id="ARBA00023065"/>
    </source>
</evidence>
<dbReference type="GO" id="GO:0010312">
    <property type="term" value="P:detoxification of zinc ion"/>
    <property type="evidence" value="ECO:0007669"/>
    <property type="project" value="EnsemblMetazoa"/>
</dbReference>
<evidence type="ECO:0000256" key="9">
    <source>
        <dbReference type="SAM" id="MobiDB-lite"/>
    </source>
</evidence>
<evidence type="ECO:0000256" key="3">
    <source>
        <dbReference type="ARBA" id="ARBA00022448"/>
    </source>
</evidence>
<feature type="transmembrane region" description="Helical" evidence="10">
    <location>
        <begin position="217"/>
        <end position="236"/>
    </location>
</feature>
<name>B4HXM9_DROSE</name>
<dbReference type="PANTHER" id="PTHR11562">
    <property type="entry name" value="CATION EFFLUX PROTEIN/ ZINC TRANSPORTER"/>
    <property type="match status" value="1"/>
</dbReference>
<dbReference type="GO" id="GO:0006882">
    <property type="term" value="P:intracellular zinc ion homeostasis"/>
    <property type="evidence" value="ECO:0007669"/>
    <property type="project" value="EnsemblMetazoa"/>
</dbReference>
<feature type="compositionally biased region" description="Basic and acidic residues" evidence="9">
    <location>
        <begin position="1"/>
        <end position="16"/>
    </location>
</feature>
<dbReference type="EMBL" id="CH480818">
    <property type="protein sequence ID" value="EDW51809.1"/>
    <property type="molecule type" value="Genomic_DNA"/>
</dbReference>
<evidence type="ECO:0000259" key="12">
    <source>
        <dbReference type="Pfam" id="PF16916"/>
    </source>
</evidence>
<comment type="subcellular location">
    <subcellularLocation>
        <location evidence="1">Membrane</location>
        <topology evidence="1">Multi-pass membrane protein</topology>
    </subcellularLocation>
</comment>
<keyword evidence="5" id="KW-0862">Zinc</keyword>
<accession>B4HXM9</accession>
<keyword evidence="8 10" id="KW-0472">Membrane</keyword>
<sequence length="571" mass="61452">MSRNEDTPIAKRDSGRTRRSNYGTAPSFHLMEQGQPGANGVAGNGNNNHPATPSTPAQIFCLHGRSNNVEECRALVMHRNLISLPALLLPLCECVGKDMEDVEDAVDEEVALGAGAGAGTGAAGGAGSGCQQTPGQASVALCWIQMKKPRSHSHHVRDEALHMWVRDHCHRARSEGVDVKARRKLIIASILCLVFMIAEIVGGVLSNSLAIATDAAHLLTDFASFMISLFAIWIAGRPSTQRMSFGWYRAEVIGAMASVFMIWVITGILVWLAIGRLISGDYEVNAKIMLITSGLAILVNVIMGVQLQHGHSHGLGGGHGHSHGGSKKSKKKNPSHVQATSTPCSDSPSQRIEGGVAYAPEDAELPGGGLPTFSYQNTKLVDPTLDLEIAAVLAETAPGSHHHGGPVGREAVNMNVRAALIHVIGDVIQSVGVFVAAGVIYFWPEYSIVDPICTFVFSIIVLFTTFTIMKDALLVLMEGTPNYMHYAEVLQIFQGIEGVERVHNLRIWALSINKVALSAHLAIADNANPKRILDAATSAVHLRYNFFETTIQIEDYTAQMESCQQCNVPEK</sequence>
<evidence type="ECO:0000256" key="2">
    <source>
        <dbReference type="ARBA" id="ARBA00008873"/>
    </source>
</evidence>
<dbReference type="FunFam" id="1.20.1510.10:FF:000040">
    <property type="entry name" value="Blast:Zinc transporter 2"/>
    <property type="match status" value="1"/>
</dbReference>
<dbReference type="Pfam" id="PF16916">
    <property type="entry name" value="ZT_dimer"/>
    <property type="match status" value="1"/>
</dbReference>
<comment type="similarity">
    <text evidence="2">Belongs to the cation diffusion facilitator (CDF) transporter (TC 2.A.4) family. SLC30A subfamily.</text>
</comment>
<keyword evidence="7" id="KW-0406">Ion transport</keyword>
<dbReference type="InterPro" id="IPR027469">
    <property type="entry name" value="Cation_efflux_TMD_sf"/>
</dbReference>
<evidence type="ECO:0000259" key="11">
    <source>
        <dbReference type="Pfam" id="PF01545"/>
    </source>
</evidence>
<protein>
    <submittedName>
        <fullName evidence="13">GM14511</fullName>
    </submittedName>
</protein>
<keyword evidence="5" id="KW-0864">Zinc transport</keyword>
<gene>
    <name evidence="13" type="primary">Dsec\GM14511</name>
    <name evidence="13" type="ORF">Dsec_GM14511</name>
</gene>
<feature type="transmembrane region" description="Helical" evidence="10">
    <location>
        <begin position="185"/>
        <end position="205"/>
    </location>
</feature>
<dbReference type="AlphaFoldDB" id="B4HXM9"/>
<feature type="domain" description="Cation efflux protein transmembrane" evidence="11">
    <location>
        <begin position="185"/>
        <end position="477"/>
    </location>
</feature>
<feature type="compositionally biased region" description="Basic residues" evidence="9">
    <location>
        <begin position="320"/>
        <end position="334"/>
    </location>
</feature>
<feature type="domain" description="Cation efflux protein cytoplasmic" evidence="12">
    <location>
        <begin position="484"/>
        <end position="556"/>
    </location>
</feature>
<feature type="region of interest" description="Disordered" evidence="9">
    <location>
        <begin position="312"/>
        <end position="352"/>
    </location>
</feature>
<organism evidence="14">
    <name type="scientific">Drosophila sechellia</name>
    <name type="common">Fruit fly</name>
    <dbReference type="NCBI Taxonomy" id="7238"/>
    <lineage>
        <taxon>Eukaryota</taxon>
        <taxon>Metazoa</taxon>
        <taxon>Ecdysozoa</taxon>
        <taxon>Arthropoda</taxon>
        <taxon>Hexapoda</taxon>
        <taxon>Insecta</taxon>
        <taxon>Pterygota</taxon>
        <taxon>Neoptera</taxon>
        <taxon>Endopterygota</taxon>
        <taxon>Diptera</taxon>
        <taxon>Brachycera</taxon>
        <taxon>Muscomorpha</taxon>
        <taxon>Ephydroidea</taxon>
        <taxon>Drosophilidae</taxon>
        <taxon>Drosophila</taxon>
        <taxon>Sophophora</taxon>
    </lineage>
</organism>
<feature type="transmembrane region" description="Helical" evidence="10">
    <location>
        <begin position="286"/>
        <end position="305"/>
    </location>
</feature>
<dbReference type="Gene3D" id="1.20.1510.10">
    <property type="entry name" value="Cation efflux protein transmembrane domain"/>
    <property type="match status" value="2"/>
</dbReference>
<dbReference type="FunFam" id="1.20.1510.10:FF:000025">
    <property type="entry name" value="Zinc transporter 35C, isoform B"/>
    <property type="match status" value="1"/>
</dbReference>
<evidence type="ECO:0000256" key="4">
    <source>
        <dbReference type="ARBA" id="ARBA00022692"/>
    </source>
</evidence>
<dbReference type="InterPro" id="IPR058533">
    <property type="entry name" value="Cation_efflux_TM"/>
</dbReference>
<feature type="compositionally biased region" description="Polar residues" evidence="9">
    <location>
        <begin position="335"/>
        <end position="350"/>
    </location>
</feature>
<evidence type="ECO:0000256" key="10">
    <source>
        <dbReference type="SAM" id="Phobius"/>
    </source>
</evidence>
<dbReference type="SUPFAM" id="SSF161111">
    <property type="entry name" value="Cation efflux protein transmembrane domain-like"/>
    <property type="match status" value="1"/>
</dbReference>
<dbReference type="InterPro" id="IPR050681">
    <property type="entry name" value="CDF/SLC30A"/>
</dbReference>
<dbReference type="InterPro" id="IPR027470">
    <property type="entry name" value="Cation_efflux_CTD"/>
</dbReference>
<feature type="transmembrane region" description="Helical" evidence="10">
    <location>
        <begin position="419"/>
        <end position="443"/>
    </location>
</feature>
<feature type="transmembrane region" description="Helical" evidence="10">
    <location>
        <begin position="248"/>
        <end position="274"/>
    </location>
</feature>